<evidence type="ECO:0000313" key="8">
    <source>
        <dbReference type="EMBL" id="MEB3034661.1"/>
    </source>
</evidence>
<accession>A0ABU5Y5W9</accession>
<sequence>MASYGCPGCGYVYDEATGAPREGYPAGTPWQQIPDDWCCPDCAVREKVDFEVMGVNS</sequence>
<dbReference type="PROSITE" id="PS50903">
    <property type="entry name" value="RUBREDOXIN_LIKE"/>
    <property type="match status" value="1"/>
</dbReference>
<reference evidence="8 9" key="1">
    <citation type="submission" date="2023-12" db="EMBL/GenBank/DDBJ databases">
        <title>Description of new species of Mycobacterium terrae complex isolated from sewage at the Sao Paulo Zoological Park Foundation in Brazil.</title>
        <authorList>
            <person name="Romagnoli C.L."/>
            <person name="Conceicao E.C."/>
            <person name="Machado E."/>
            <person name="Barreto L.B.P.F."/>
            <person name="Sharma A."/>
            <person name="Silva N.M."/>
            <person name="Marques L.E."/>
            <person name="Juliana M.A."/>
            <person name="Lourenco M.C.S."/>
            <person name="Digiampietri L.A."/>
            <person name="Suffys P.N."/>
            <person name="Viana-Niero C."/>
        </authorList>
    </citation>
    <scope>NUCLEOTIDE SEQUENCE [LARGE SCALE GENOMIC DNA]</scope>
    <source>
        <strain evidence="8 9">MYC340</strain>
    </source>
</reference>
<dbReference type="PROSITE" id="PS00202">
    <property type="entry name" value="RUBREDOXIN"/>
    <property type="match status" value="1"/>
</dbReference>
<evidence type="ECO:0000256" key="5">
    <source>
        <dbReference type="ARBA" id="ARBA00023004"/>
    </source>
</evidence>
<name>A0ABU5Y5W9_9MYCO</name>
<comment type="caution">
    <text evidence="8">The sequence shown here is derived from an EMBL/GenBank/DDBJ whole genome shotgun (WGS) entry which is preliminary data.</text>
</comment>
<keyword evidence="3 6" id="KW-0479">Metal-binding</keyword>
<keyword evidence="2" id="KW-0813">Transport</keyword>
<keyword evidence="4 6" id="KW-0249">Electron transport</keyword>
<evidence type="ECO:0000256" key="2">
    <source>
        <dbReference type="ARBA" id="ARBA00022448"/>
    </source>
</evidence>
<dbReference type="RefSeq" id="WP_224974299.1">
    <property type="nucleotide sequence ID" value="NZ_JAYJJU010000037.1"/>
</dbReference>
<gene>
    <name evidence="8" type="ORF">KV113_24280</name>
</gene>
<dbReference type="InterPro" id="IPR024934">
    <property type="entry name" value="Rubredoxin-like_dom"/>
</dbReference>
<comment type="similarity">
    <text evidence="6">Belongs to the rubredoxin family.</text>
</comment>
<protein>
    <recommendedName>
        <fullName evidence="6">Rubredoxin</fullName>
    </recommendedName>
</protein>
<dbReference type="InterPro" id="IPR018527">
    <property type="entry name" value="Rubredoxin_Fe_BS"/>
</dbReference>
<organism evidence="8 9">
    <name type="scientific">[Mycobacterium] nativiensis</name>
    <dbReference type="NCBI Taxonomy" id="2855503"/>
    <lineage>
        <taxon>Bacteria</taxon>
        <taxon>Bacillati</taxon>
        <taxon>Actinomycetota</taxon>
        <taxon>Actinomycetes</taxon>
        <taxon>Mycobacteriales</taxon>
        <taxon>Mycobacteriaceae</taxon>
        <taxon>Mycolicibacter</taxon>
    </lineage>
</organism>
<dbReference type="Proteomes" id="UP001298593">
    <property type="component" value="Unassembled WGS sequence"/>
</dbReference>
<feature type="domain" description="Rubredoxin-like" evidence="7">
    <location>
        <begin position="1"/>
        <end position="53"/>
    </location>
</feature>
<dbReference type="SUPFAM" id="SSF57802">
    <property type="entry name" value="Rubredoxin-like"/>
    <property type="match status" value="1"/>
</dbReference>
<evidence type="ECO:0000256" key="1">
    <source>
        <dbReference type="ARBA" id="ARBA00002792"/>
    </source>
</evidence>
<evidence type="ECO:0000256" key="6">
    <source>
        <dbReference type="RuleBase" id="RU003820"/>
    </source>
</evidence>
<dbReference type="PANTHER" id="PTHR47627">
    <property type="entry name" value="RUBREDOXIN"/>
    <property type="match status" value="1"/>
</dbReference>
<dbReference type="PRINTS" id="PR00163">
    <property type="entry name" value="RUBREDOXIN"/>
</dbReference>
<dbReference type="InterPro" id="IPR024935">
    <property type="entry name" value="Rubredoxin_dom"/>
</dbReference>
<evidence type="ECO:0000256" key="4">
    <source>
        <dbReference type="ARBA" id="ARBA00022982"/>
    </source>
</evidence>
<dbReference type="PANTHER" id="PTHR47627:SF1">
    <property type="entry name" value="RUBREDOXIN-1-RELATED"/>
    <property type="match status" value="1"/>
</dbReference>
<dbReference type="InterPro" id="IPR050526">
    <property type="entry name" value="Rubredoxin_ET"/>
</dbReference>
<comment type="cofactor">
    <cofactor evidence="6">
        <name>Fe(3+)</name>
        <dbReference type="ChEBI" id="CHEBI:29034"/>
    </cofactor>
</comment>
<evidence type="ECO:0000259" key="7">
    <source>
        <dbReference type="PROSITE" id="PS50903"/>
    </source>
</evidence>
<evidence type="ECO:0000313" key="9">
    <source>
        <dbReference type="Proteomes" id="UP001298593"/>
    </source>
</evidence>
<keyword evidence="9" id="KW-1185">Reference proteome</keyword>
<evidence type="ECO:0000256" key="3">
    <source>
        <dbReference type="ARBA" id="ARBA00022723"/>
    </source>
</evidence>
<keyword evidence="5 6" id="KW-0408">Iron</keyword>
<dbReference type="Gene3D" id="2.20.28.10">
    <property type="match status" value="1"/>
</dbReference>
<dbReference type="CDD" id="cd00730">
    <property type="entry name" value="rubredoxin"/>
    <property type="match status" value="1"/>
</dbReference>
<proteinExistence type="inferred from homology"/>
<comment type="function">
    <text evidence="1">Involved in the hydrocarbon hydroxylating system, which transfers electrons from NADH to rubredoxin reductase and then through rubredoxin to alkane 1 monooxygenase.</text>
</comment>
<dbReference type="Pfam" id="PF00301">
    <property type="entry name" value="Rubredoxin"/>
    <property type="match status" value="1"/>
</dbReference>
<dbReference type="EMBL" id="JAYJJU010000037">
    <property type="protein sequence ID" value="MEB3034661.1"/>
    <property type="molecule type" value="Genomic_DNA"/>
</dbReference>